<name>A0A822N0V3_9VIBR</name>
<dbReference type="Proteomes" id="UP000049495">
    <property type="component" value="Unassembled WGS sequence"/>
</dbReference>
<organism evidence="2 3">
    <name type="scientific">Vibrio crassostreae</name>
    <dbReference type="NCBI Taxonomy" id="246167"/>
    <lineage>
        <taxon>Bacteria</taxon>
        <taxon>Pseudomonadati</taxon>
        <taxon>Pseudomonadota</taxon>
        <taxon>Gammaproteobacteria</taxon>
        <taxon>Vibrionales</taxon>
        <taxon>Vibrionaceae</taxon>
        <taxon>Vibrio</taxon>
    </lineage>
</organism>
<accession>A0A822N0V3</accession>
<dbReference type="EMBL" id="CCJV01000154">
    <property type="protein sequence ID" value="CDT71088.1"/>
    <property type="molecule type" value="Genomic_DNA"/>
</dbReference>
<protein>
    <submittedName>
        <fullName evidence="2">Uncharacterized protein</fullName>
    </submittedName>
</protein>
<evidence type="ECO:0000256" key="1">
    <source>
        <dbReference type="SAM" id="SignalP"/>
    </source>
</evidence>
<proteinExistence type="predicted"/>
<dbReference type="AlphaFoldDB" id="A0A822N0V3"/>
<dbReference type="RefSeq" id="WP_048665074.1">
    <property type="nucleotide sequence ID" value="NZ_CCJV01000154.1"/>
</dbReference>
<feature type="signal peptide" evidence="1">
    <location>
        <begin position="1"/>
        <end position="20"/>
    </location>
</feature>
<feature type="chain" id="PRO_5041102716" evidence="1">
    <location>
        <begin position="21"/>
        <end position="171"/>
    </location>
</feature>
<keyword evidence="1" id="KW-0732">Signal</keyword>
<gene>
    <name evidence="2" type="ORF">VCR5J5_890011</name>
</gene>
<sequence length="171" mass="18547">MIIKNSIAILSLITASVCHATVIKVVTVTSSFDGLIMPKVEVTLNSDSFGMMRYVKSLHQFESIEFGIDTKVDNSASSINVVLNSADMTCKSGQLIDIPITYATDWDIDFGRNQMSLGSPSNMTFSGSTDGAGNYIDANKIKINLYKKFSSYENSGARCNGFAVLLFEAVV</sequence>
<evidence type="ECO:0000313" key="3">
    <source>
        <dbReference type="Proteomes" id="UP000049495"/>
    </source>
</evidence>
<comment type="caution">
    <text evidence="2">The sequence shown here is derived from an EMBL/GenBank/DDBJ whole genome shotgun (WGS) entry which is preliminary data.</text>
</comment>
<reference evidence="3" key="1">
    <citation type="submission" date="2014-06" db="EMBL/GenBank/DDBJ databases">
        <authorList>
            <person name="Le Roux Frederique"/>
        </authorList>
    </citation>
    <scope>NUCLEOTIDE SEQUENCE [LARGE SCALE GENOMIC DNA]</scope>
    <source>
        <strain evidence="3">J5-5</strain>
    </source>
</reference>
<evidence type="ECO:0000313" key="2">
    <source>
        <dbReference type="EMBL" id="CDT71088.1"/>
    </source>
</evidence>